<dbReference type="Proteomes" id="UP000250434">
    <property type="component" value="Chromosome"/>
</dbReference>
<accession>A0A344L9V0</accession>
<proteinExistence type="predicted"/>
<name>A0A344L9V0_9PSEU</name>
<sequence>MARVMLMGDTRSSVAGRRCQMTWARHGSTTDPAADTSYLAGVKAEEKIHRDVQEGRAARTVAQHSSDARECAELLEMLGISVEAGRRQ</sequence>
<evidence type="ECO:0000313" key="1">
    <source>
        <dbReference type="EMBL" id="AXB44824.1"/>
    </source>
</evidence>
<dbReference type="EMBL" id="CP015163">
    <property type="protein sequence ID" value="AXB44824.1"/>
    <property type="molecule type" value="Genomic_DNA"/>
</dbReference>
<protein>
    <submittedName>
        <fullName evidence="1">Uncharacterized protein</fullName>
    </submittedName>
</protein>
<evidence type="ECO:0000313" key="2">
    <source>
        <dbReference type="Proteomes" id="UP000250434"/>
    </source>
</evidence>
<reference evidence="1 2" key="1">
    <citation type="submission" date="2016-04" db="EMBL/GenBank/DDBJ databases">
        <title>Complete genome sequence and analysis of deep-sea sediment isolate, Amycolatopsis sp. WP1.</title>
        <authorList>
            <person name="Wang H."/>
            <person name="Chen S."/>
            <person name="Wu Q."/>
        </authorList>
    </citation>
    <scope>NUCLEOTIDE SEQUENCE [LARGE SCALE GENOMIC DNA]</scope>
    <source>
        <strain evidence="1 2">WP1</strain>
    </source>
</reference>
<dbReference type="OrthoDB" id="4560958at2"/>
<dbReference type="AlphaFoldDB" id="A0A344L9V0"/>
<dbReference type="KEGG" id="aab:A4R43_21890"/>
<keyword evidence="2" id="KW-1185">Reference proteome</keyword>
<organism evidence="1 2">
    <name type="scientific">Amycolatopsis albispora</name>
    <dbReference type="NCBI Taxonomy" id="1804986"/>
    <lineage>
        <taxon>Bacteria</taxon>
        <taxon>Bacillati</taxon>
        <taxon>Actinomycetota</taxon>
        <taxon>Actinomycetes</taxon>
        <taxon>Pseudonocardiales</taxon>
        <taxon>Pseudonocardiaceae</taxon>
        <taxon>Amycolatopsis</taxon>
    </lineage>
</organism>
<gene>
    <name evidence="1" type="ORF">A4R43_21890</name>
</gene>